<dbReference type="PANTHER" id="PTHR36109:SF2">
    <property type="entry name" value="MEMBRANE PROTEIN"/>
    <property type="match status" value="1"/>
</dbReference>
<feature type="transmembrane region" description="Helical" evidence="1">
    <location>
        <begin position="80"/>
        <end position="102"/>
    </location>
</feature>
<reference evidence="3 4" key="1">
    <citation type="submission" date="2024-06" db="EMBL/GenBank/DDBJ databases">
        <title>Sorghum-associated microbial communities from plants grown in Nebraska, USA.</title>
        <authorList>
            <person name="Schachtman D."/>
        </authorList>
    </citation>
    <scope>NUCLEOTIDE SEQUENCE [LARGE SCALE GENOMIC DNA]</scope>
    <source>
        <strain evidence="3 4">2857</strain>
    </source>
</reference>
<evidence type="ECO:0000313" key="4">
    <source>
        <dbReference type="Proteomes" id="UP001549257"/>
    </source>
</evidence>
<dbReference type="PANTHER" id="PTHR36109">
    <property type="entry name" value="MEMBRANE PROTEIN-RELATED"/>
    <property type="match status" value="1"/>
</dbReference>
<gene>
    <name evidence="3" type="ORF">ABIE21_001185</name>
</gene>
<evidence type="ECO:0000259" key="2">
    <source>
        <dbReference type="Pfam" id="PF11181"/>
    </source>
</evidence>
<keyword evidence="1" id="KW-0812">Transmembrane</keyword>
<sequence>MATKAGPGASAINSTVGVFATGEEAIAALQKMKDSGFPSSQVSVIGKGVKQPRDVHAWVPGSSEERSGGWGDLWEALSGWLLLGFIWLPGVGWVAAAGWFAATIVGTGAGGGLGILGSVGVPSTVIAGYETQLKADRYLVIVHGDAESVEQAHAILENARPYEVMSYGP</sequence>
<protein>
    <recommendedName>
        <fullName evidence="2">General stress protein 17M-like domain-containing protein</fullName>
    </recommendedName>
</protein>
<feature type="domain" description="General stress protein 17M-like" evidence="2">
    <location>
        <begin position="15"/>
        <end position="57"/>
    </location>
</feature>
<feature type="transmembrane region" description="Helical" evidence="1">
    <location>
        <begin position="108"/>
        <end position="129"/>
    </location>
</feature>
<dbReference type="Proteomes" id="UP001549257">
    <property type="component" value="Unassembled WGS sequence"/>
</dbReference>
<keyword evidence="1" id="KW-0472">Membrane</keyword>
<dbReference type="InterPro" id="IPR025889">
    <property type="entry name" value="GSP17M-like_dom"/>
</dbReference>
<proteinExistence type="predicted"/>
<dbReference type="InterPro" id="IPR052948">
    <property type="entry name" value="Low_temp-induced_all0457"/>
</dbReference>
<dbReference type="Pfam" id="PF11181">
    <property type="entry name" value="YflT"/>
    <property type="match status" value="1"/>
</dbReference>
<evidence type="ECO:0000256" key="1">
    <source>
        <dbReference type="SAM" id="Phobius"/>
    </source>
</evidence>
<dbReference type="EMBL" id="JBEPSJ010000001">
    <property type="protein sequence ID" value="MET4581695.1"/>
    <property type="molecule type" value="Genomic_DNA"/>
</dbReference>
<organism evidence="3 4">
    <name type="scientific">Conyzicola nivalis</name>
    <dbReference type="NCBI Taxonomy" id="1477021"/>
    <lineage>
        <taxon>Bacteria</taxon>
        <taxon>Bacillati</taxon>
        <taxon>Actinomycetota</taxon>
        <taxon>Actinomycetes</taxon>
        <taxon>Micrococcales</taxon>
        <taxon>Microbacteriaceae</taxon>
        <taxon>Conyzicola</taxon>
    </lineage>
</organism>
<keyword evidence="4" id="KW-1185">Reference proteome</keyword>
<keyword evidence="1" id="KW-1133">Transmembrane helix</keyword>
<dbReference type="RefSeq" id="WP_354023859.1">
    <property type="nucleotide sequence ID" value="NZ_JBEPSJ010000001.1"/>
</dbReference>
<name>A0ABV2QL35_9MICO</name>
<evidence type="ECO:0000313" key="3">
    <source>
        <dbReference type="EMBL" id="MET4581695.1"/>
    </source>
</evidence>
<accession>A0ABV2QL35</accession>
<comment type="caution">
    <text evidence="3">The sequence shown here is derived from an EMBL/GenBank/DDBJ whole genome shotgun (WGS) entry which is preliminary data.</text>
</comment>